<dbReference type="PANTHER" id="PTHR23168:SF0">
    <property type="entry name" value="MITOTIC SPINDLE ASSEMBLY CHECKPOINT PROTEIN MAD1"/>
    <property type="match status" value="1"/>
</dbReference>
<dbReference type="GO" id="GO:0007094">
    <property type="term" value="P:mitotic spindle assembly checkpoint signaling"/>
    <property type="evidence" value="ECO:0007669"/>
    <property type="project" value="InterPro"/>
</dbReference>
<evidence type="ECO:0000313" key="10">
    <source>
        <dbReference type="EMBL" id="KAJ5724620.1"/>
    </source>
</evidence>
<dbReference type="Gene3D" id="1.20.5.170">
    <property type="match status" value="1"/>
</dbReference>
<keyword evidence="6" id="KW-0539">Nucleus</keyword>
<feature type="compositionally biased region" description="Polar residues" evidence="9">
    <location>
        <begin position="25"/>
        <end position="38"/>
    </location>
</feature>
<feature type="region of interest" description="Disordered" evidence="9">
    <location>
        <begin position="475"/>
        <end position="505"/>
    </location>
</feature>
<feature type="region of interest" description="Disordered" evidence="9">
    <location>
        <begin position="667"/>
        <end position="699"/>
    </location>
</feature>
<keyword evidence="5" id="KW-0498">Mitosis</keyword>
<sequence>MDLNEDENTRPASDIISGFAIPSTPVRQGSVHGTPNRSTLRRSALRTPSRSITIPGPQHPDHDPVKDELVIQLGTLKVQLQDSKKARELETLQFEKQIRELRLKADADFRRAQAAESQNNLSARKLETVSQELTETQEKAMEDKASLERKVSTLEAENHNLESDLSEVTAEKGELERKFQFQISELETIRASLQKTVEDLQNDLEEARTSQMTTQETLNERDARILDLEAENERQKMTTADAEELALYRTQMSEQVKHIGELESKDRIREAELERLRQKRTNIGILEEQKRSLENKIARMEHIEAENRTLQRQKQVLEDERQSWASLLEENDQSAEFESPEAIVRALVAERIEKGAFIDRIGAAEKQCVEKDAAIRLLENEKTELVQRLKTSATTEASSTDAPAASDTRARARLERQRTLAVKEVEYLRAQLKTYDEEEVIMNPEHSHDEKKAAQIVELQQLVDEYRTDLDKLHEELSKREAPPPEEPRGTKRPLSPENGQAESERLSVLARKNRTLQEALSKSEQATTLAKKELEAAKSQLKSLKAKSHTRILELRDNPTTEAEKIKMTTLRTLQTENQELLAQLRGEHAGVKVVPVSTLESLKLEIQEMERTIAEKEKRNRRLREIYSAKATEFREAVASLLGYKLDILPNGRVRVTSMFHLSPAYRHGDPNASSDSRGPGSMGNGEENSILFDGENGSMKLSGGNNSLFAMEIKPLLKFWVQERKDIPCFLAAMTLDFYDKTTRATRV</sequence>
<evidence type="ECO:0000256" key="3">
    <source>
        <dbReference type="ARBA" id="ARBA00022019"/>
    </source>
</evidence>
<comment type="caution">
    <text evidence="10">The sequence shown here is derived from an EMBL/GenBank/DDBJ whole genome shotgun (WGS) entry which is preliminary data.</text>
</comment>
<evidence type="ECO:0000256" key="1">
    <source>
        <dbReference type="ARBA" id="ARBA00004123"/>
    </source>
</evidence>
<evidence type="ECO:0000256" key="8">
    <source>
        <dbReference type="SAM" id="Coils"/>
    </source>
</evidence>
<feature type="coiled-coil region" evidence="8">
    <location>
        <begin position="601"/>
        <end position="628"/>
    </location>
</feature>
<dbReference type="PANTHER" id="PTHR23168">
    <property type="entry name" value="MITOTIC SPINDLE ASSEMBLY CHECKPOINT PROTEIN MAD1 MITOTIC ARREST DEFICIENT-LIKE PROTEIN 1"/>
    <property type="match status" value="1"/>
</dbReference>
<organism evidence="10 11">
    <name type="scientific">Penicillium malachiteum</name>
    <dbReference type="NCBI Taxonomy" id="1324776"/>
    <lineage>
        <taxon>Eukaryota</taxon>
        <taxon>Fungi</taxon>
        <taxon>Dikarya</taxon>
        <taxon>Ascomycota</taxon>
        <taxon>Pezizomycotina</taxon>
        <taxon>Eurotiomycetes</taxon>
        <taxon>Eurotiomycetidae</taxon>
        <taxon>Eurotiales</taxon>
        <taxon>Aspergillaceae</taxon>
        <taxon>Penicillium</taxon>
    </lineage>
</organism>
<feature type="coiled-coil region" evidence="8">
    <location>
        <begin position="507"/>
        <end position="548"/>
    </location>
</feature>
<evidence type="ECO:0000256" key="2">
    <source>
        <dbReference type="ARBA" id="ARBA00008029"/>
    </source>
</evidence>
<feature type="region of interest" description="Disordered" evidence="9">
    <location>
        <begin position="1"/>
        <end position="63"/>
    </location>
</feature>
<gene>
    <name evidence="10" type="ORF">N7493_006348</name>
</gene>
<feature type="coiled-coil region" evidence="8">
    <location>
        <begin position="276"/>
        <end position="323"/>
    </location>
</feature>
<feature type="compositionally biased region" description="Low complexity" evidence="9">
    <location>
        <begin position="391"/>
        <end position="407"/>
    </location>
</feature>
<feature type="coiled-coil region" evidence="8">
    <location>
        <begin position="130"/>
        <end position="245"/>
    </location>
</feature>
<dbReference type="Gene3D" id="3.30.457.60">
    <property type="match status" value="1"/>
</dbReference>
<dbReference type="EMBL" id="JAQJAN010000008">
    <property type="protein sequence ID" value="KAJ5724620.1"/>
    <property type="molecule type" value="Genomic_DNA"/>
</dbReference>
<dbReference type="AlphaFoldDB" id="A0AAD6MVF0"/>
<keyword evidence="11" id="KW-1185">Reference proteome</keyword>
<dbReference type="GO" id="GO:0005635">
    <property type="term" value="C:nuclear envelope"/>
    <property type="evidence" value="ECO:0007669"/>
    <property type="project" value="TreeGrafter"/>
</dbReference>
<proteinExistence type="inferred from homology"/>
<keyword evidence="8" id="KW-0175">Coiled coil</keyword>
<reference evidence="10" key="1">
    <citation type="journal article" date="2023" name="IMA Fungus">
        <title>Comparative genomic study of the Penicillium genus elucidates a diverse pangenome and 15 lateral gene transfer events.</title>
        <authorList>
            <person name="Petersen C."/>
            <person name="Sorensen T."/>
            <person name="Nielsen M.R."/>
            <person name="Sondergaard T.E."/>
            <person name="Sorensen J.L."/>
            <person name="Fitzpatrick D.A."/>
            <person name="Frisvad J.C."/>
            <person name="Nielsen K.L."/>
        </authorList>
    </citation>
    <scope>NUCLEOTIDE SEQUENCE</scope>
    <source>
        <strain evidence="10">IBT 17514</strain>
    </source>
</reference>
<evidence type="ECO:0000256" key="4">
    <source>
        <dbReference type="ARBA" id="ARBA00022618"/>
    </source>
</evidence>
<keyword evidence="7" id="KW-0131">Cell cycle</keyword>
<accession>A0AAD6MVF0</accession>
<evidence type="ECO:0000256" key="9">
    <source>
        <dbReference type="SAM" id="MobiDB-lite"/>
    </source>
</evidence>
<feature type="compositionally biased region" description="Basic and acidic residues" evidence="9">
    <location>
        <begin position="475"/>
        <end position="490"/>
    </location>
</feature>
<dbReference type="SUPFAM" id="SSF75704">
    <property type="entry name" value="Mitotic arrest deficient-like 1, Mad1"/>
    <property type="match status" value="1"/>
</dbReference>
<dbReference type="GO" id="GO:0072686">
    <property type="term" value="C:mitotic spindle"/>
    <property type="evidence" value="ECO:0007669"/>
    <property type="project" value="TreeGrafter"/>
</dbReference>
<dbReference type="Pfam" id="PF05557">
    <property type="entry name" value="MAD"/>
    <property type="match status" value="1"/>
</dbReference>
<dbReference type="GO" id="GO:0051315">
    <property type="term" value="P:attachment of mitotic spindle microtubules to kinetochore"/>
    <property type="evidence" value="ECO:0007669"/>
    <property type="project" value="TreeGrafter"/>
</dbReference>
<feature type="region of interest" description="Disordered" evidence="9">
    <location>
        <begin position="390"/>
        <end position="410"/>
    </location>
</feature>
<comment type="similarity">
    <text evidence="2">Belongs to the MAD1 family.</text>
</comment>
<dbReference type="InterPro" id="IPR008672">
    <property type="entry name" value="Mad1"/>
</dbReference>
<protein>
    <recommendedName>
        <fullName evidence="3">Spindle assembly checkpoint component MAD1</fullName>
    </recommendedName>
</protein>
<dbReference type="Proteomes" id="UP001215712">
    <property type="component" value="Unassembled WGS sequence"/>
</dbReference>
<dbReference type="GO" id="GO:0000776">
    <property type="term" value="C:kinetochore"/>
    <property type="evidence" value="ECO:0007669"/>
    <property type="project" value="TreeGrafter"/>
</dbReference>
<evidence type="ECO:0000256" key="5">
    <source>
        <dbReference type="ARBA" id="ARBA00022776"/>
    </source>
</evidence>
<comment type="subcellular location">
    <subcellularLocation>
        <location evidence="1">Nucleus</location>
    </subcellularLocation>
</comment>
<keyword evidence="4" id="KW-0132">Cell division</keyword>
<dbReference type="GO" id="GO:0051301">
    <property type="term" value="P:cell division"/>
    <property type="evidence" value="ECO:0007669"/>
    <property type="project" value="UniProtKB-KW"/>
</dbReference>
<evidence type="ECO:0000313" key="11">
    <source>
        <dbReference type="Proteomes" id="UP001215712"/>
    </source>
</evidence>
<reference evidence="10" key="2">
    <citation type="submission" date="2023-01" db="EMBL/GenBank/DDBJ databases">
        <authorList>
            <person name="Petersen C."/>
        </authorList>
    </citation>
    <scope>NUCLEOTIDE SEQUENCE</scope>
    <source>
        <strain evidence="10">IBT 17514</strain>
    </source>
</reference>
<name>A0AAD6MVF0_9EURO</name>
<evidence type="ECO:0000256" key="7">
    <source>
        <dbReference type="ARBA" id="ARBA00023306"/>
    </source>
</evidence>
<evidence type="ECO:0000256" key="6">
    <source>
        <dbReference type="ARBA" id="ARBA00023242"/>
    </source>
</evidence>
<dbReference type="Gene3D" id="6.10.250.90">
    <property type="match status" value="1"/>
</dbReference>